<evidence type="ECO:0000313" key="2">
    <source>
        <dbReference type="Proteomes" id="UP000005336"/>
    </source>
</evidence>
<evidence type="ECO:0000313" key="1">
    <source>
        <dbReference type="EMBL" id="EGZ44767.1"/>
    </source>
</evidence>
<dbReference type="HOGENOM" id="CLU_2494713_0_0_4"/>
<name>G4CSF1_9NEIS</name>
<gene>
    <name evidence="1" type="ORF">HMPREF9370_2011</name>
</gene>
<accession>G4CSF1</accession>
<keyword evidence="2" id="KW-1185">Reference proteome</keyword>
<dbReference type="STRING" id="1030841.HMPREF9370_2011"/>
<protein>
    <submittedName>
        <fullName evidence="1">Uncharacterized protein</fullName>
    </submittedName>
</protein>
<proteinExistence type="predicted"/>
<sequence>MKQTVNESVLDIKTEYRLYVEEAMLFTFSVSGLKFPNKRRNTAHYSSEHNLTPRTPPFTLLQSTAQASCVTRTQIRHMNIKLMQKN</sequence>
<dbReference type="Proteomes" id="UP000005336">
    <property type="component" value="Unassembled WGS sequence"/>
</dbReference>
<dbReference type="AlphaFoldDB" id="G4CSF1"/>
<dbReference type="EMBL" id="AGAZ01000067">
    <property type="protein sequence ID" value="EGZ44767.1"/>
    <property type="molecule type" value="Genomic_DNA"/>
</dbReference>
<reference evidence="1 2" key="1">
    <citation type="submission" date="2011-06" db="EMBL/GenBank/DDBJ databases">
        <authorList>
            <person name="Muzny D."/>
            <person name="Qin X."/>
            <person name="Deng J."/>
            <person name="Jiang H."/>
            <person name="Liu Y."/>
            <person name="Qu J."/>
            <person name="Song X.-Z."/>
            <person name="Zhang L."/>
            <person name="Thornton R."/>
            <person name="Coyle M."/>
            <person name="Francisco L."/>
            <person name="Jackson L."/>
            <person name="Javaid M."/>
            <person name="Korchina V."/>
            <person name="Kovar C."/>
            <person name="Mata R."/>
            <person name="Mathew T."/>
            <person name="Ngo R."/>
            <person name="Nguyen L."/>
            <person name="Nguyen N."/>
            <person name="Okwuonu G."/>
            <person name="Ongeri F."/>
            <person name="Pham C."/>
            <person name="Simmons D."/>
            <person name="Wilczek-Boney K."/>
            <person name="Hale W."/>
            <person name="Jakkamsetti A."/>
            <person name="Pham P."/>
            <person name="Ruth R."/>
            <person name="San Lucas F."/>
            <person name="Warren J."/>
            <person name="Zhang J."/>
            <person name="Zhao Z."/>
            <person name="Zhou C."/>
            <person name="Zhu D."/>
            <person name="Lee S."/>
            <person name="Bess C."/>
            <person name="Blankenburg K."/>
            <person name="Forbes L."/>
            <person name="Fu Q."/>
            <person name="Gubbala S."/>
            <person name="Hirani K."/>
            <person name="Jayaseelan J.C."/>
            <person name="Lara F."/>
            <person name="Munidasa M."/>
            <person name="Palculict T."/>
            <person name="Patil S."/>
            <person name="Pu L.-L."/>
            <person name="Saada N."/>
            <person name="Tang L."/>
            <person name="Weissenberger G."/>
            <person name="Zhu Y."/>
            <person name="Hemphill L."/>
            <person name="Shang Y."/>
            <person name="Youmans B."/>
            <person name="Ayvaz T."/>
            <person name="Ross M."/>
            <person name="Santibanez J."/>
            <person name="Aqrawi P."/>
            <person name="Gross S."/>
            <person name="Joshi V."/>
            <person name="Fowler G."/>
            <person name="Nazareth L."/>
            <person name="Reid J."/>
            <person name="Worley K."/>
            <person name="Petrosino J."/>
            <person name="Highlander S."/>
            <person name="Gibbs R."/>
        </authorList>
    </citation>
    <scope>NUCLEOTIDE SEQUENCE [LARGE SCALE GENOMIC DNA]</scope>
    <source>
        <strain evidence="1 2">9715</strain>
    </source>
</reference>
<comment type="caution">
    <text evidence="1">The sequence shown here is derived from an EMBL/GenBank/DDBJ whole genome shotgun (WGS) entry which is preliminary data.</text>
</comment>
<organism evidence="1 2">
    <name type="scientific">Neisseria wadsworthii 9715</name>
    <dbReference type="NCBI Taxonomy" id="1030841"/>
    <lineage>
        <taxon>Bacteria</taxon>
        <taxon>Pseudomonadati</taxon>
        <taxon>Pseudomonadota</taxon>
        <taxon>Betaproteobacteria</taxon>
        <taxon>Neisseriales</taxon>
        <taxon>Neisseriaceae</taxon>
        <taxon>Neisseria</taxon>
    </lineage>
</organism>